<dbReference type="InterPro" id="IPR013785">
    <property type="entry name" value="Aldolase_TIM"/>
</dbReference>
<protein>
    <recommendedName>
        <fullName evidence="6">NADH:flavin oxidoreductase/NADH oxidase N-terminal domain-containing protein</fullName>
    </recommendedName>
</protein>
<feature type="region of interest" description="Disordered" evidence="5">
    <location>
        <begin position="322"/>
        <end position="345"/>
    </location>
</feature>
<keyword evidence="2" id="KW-0285">Flavoprotein</keyword>
<dbReference type="AlphaFoldDB" id="A0AA39GCL9"/>
<keyword evidence="4" id="KW-0560">Oxidoreductase</keyword>
<feature type="compositionally biased region" description="Basic and acidic residues" evidence="5">
    <location>
        <begin position="335"/>
        <end position="345"/>
    </location>
</feature>
<name>A0AA39GCL9_SARSR</name>
<dbReference type="CDD" id="cd04733">
    <property type="entry name" value="OYE_like_2_FMN"/>
    <property type="match status" value="1"/>
</dbReference>
<organism evidence="7 8">
    <name type="scientific">Sarocladium strictum</name>
    <name type="common">Black bundle disease fungus</name>
    <name type="synonym">Acremonium strictum</name>
    <dbReference type="NCBI Taxonomy" id="5046"/>
    <lineage>
        <taxon>Eukaryota</taxon>
        <taxon>Fungi</taxon>
        <taxon>Dikarya</taxon>
        <taxon>Ascomycota</taxon>
        <taxon>Pezizomycotina</taxon>
        <taxon>Sordariomycetes</taxon>
        <taxon>Hypocreomycetidae</taxon>
        <taxon>Hypocreales</taxon>
        <taxon>Sarocladiaceae</taxon>
        <taxon>Sarocladium</taxon>
    </lineage>
</organism>
<dbReference type="Proteomes" id="UP001175261">
    <property type="component" value="Unassembled WGS sequence"/>
</dbReference>
<dbReference type="Pfam" id="PF00724">
    <property type="entry name" value="Oxidored_FMN"/>
    <property type="match status" value="1"/>
</dbReference>
<evidence type="ECO:0000313" key="8">
    <source>
        <dbReference type="Proteomes" id="UP001175261"/>
    </source>
</evidence>
<dbReference type="InterPro" id="IPR051799">
    <property type="entry name" value="NADH_flavin_oxidoreductase"/>
</dbReference>
<dbReference type="Gene3D" id="3.20.20.70">
    <property type="entry name" value="Aldolase class I"/>
    <property type="match status" value="1"/>
</dbReference>
<evidence type="ECO:0000259" key="6">
    <source>
        <dbReference type="Pfam" id="PF00724"/>
    </source>
</evidence>
<proteinExistence type="inferred from homology"/>
<dbReference type="GO" id="GO:0010181">
    <property type="term" value="F:FMN binding"/>
    <property type="evidence" value="ECO:0007669"/>
    <property type="project" value="InterPro"/>
</dbReference>
<reference evidence="7" key="1">
    <citation type="submission" date="2022-10" db="EMBL/GenBank/DDBJ databases">
        <title>Determination and structural analysis of whole genome sequence of Sarocladium strictum F4-1.</title>
        <authorList>
            <person name="Hu L."/>
            <person name="Jiang Y."/>
        </authorList>
    </citation>
    <scope>NUCLEOTIDE SEQUENCE</scope>
    <source>
        <strain evidence="7">F4-1</strain>
    </source>
</reference>
<comment type="similarity">
    <text evidence="1">Belongs to the NADH:flavin oxidoreductase/NADH oxidase family.</text>
</comment>
<feature type="domain" description="NADH:flavin oxidoreductase/NADH oxidase N-terminal" evidence="6">
    <location>
        <begin position="64"/>
        <end position="411"/>
    </location>
</feature>
<keyword evidence="3" id="KW-0288">FMN</keyword>
<dbReference type="PANTHER" id="PTHR43656:SF2">
    <property type="entry name" value="BINDING OXIDOREDUCTASE, PUTATIVE (AFU_ORTHOLOGUE AFUA_2G08260)-RELATED"/>
    <property type="match status" value="1"/>
</dbReference>
<evidence type="ECO:0000256" key="2">
    <source>
        <dbReference type="ARBA" id="ARBA00022630"/>
    </source>
</evidence>
<dbReference type="InterPro" id="IPR001155">
    <property type="entry name" value="OxRdtase_FMN_N"/>
</dbReference>
<evidence type="ECO:0000256" key="5">
    <source>
        <dbReference type="SAM" id="MobiDB-lite"/>
    </source>
</evidence>
<keyword evidence="8" id="KW-1185">Reference proteome</keyword>
<comment type="caution">
    <text evidence="7">The sequence shown here is derived from an EMBL/GenBank/DDBJ whole genome shotgun (WGS) entry which is preliminary data.</text>
</comment>
<dbReference type="PANTHER" id="PTHR43656">
    <property type="entry name" value="BINDING OXIDOREDUCTASE, PUTATIVE (AFU_ORTHOLOGUE AFUA_2G08260)-RELATED"/>
    <property type="match status" value="1"/>
</dbReference>
<evidence type="ECO:0000256" key="4">
    <source>
        <dbReference type="ARBA" id="ARBA00023002"/>
    </source>
</evidence>
<gene>
    <name evidence="7" type="ORF">NLU13_8188</name>
</gene>
<sequence length="766" mass="82396">MQTSLSAVTASRKTRFPCYQAPVGRTCVLVQTSVESRRPSLLQPPSAMELRISKSLTLRCGLVLPNRLVKAATAEGLADSHHLPANQTCLDVYGQWARGGWGLVITGNVQVDAAHLGDPGNIAVDASLPESTSLAAFQAWAATCSSHGTRAVVQLCHPGRQEAFKKDKMAPSAIPMDFGTALVPRLLNRIVFGTPRAMTVDEIQTVVSQFAHAARLMSAAGFSGIQLHAAHGYLLAQFLSARSNARTDAYGGSAAARARIVVDIIHAVRRVVPRDFCVGLKLNSVDVGHAADLGDRLEQVRAIAAAGIDFLEVSGGTFEDPLFSTGPGRAPGRLPQEEEKRKKKEESTVIREAFFLEFARAVRETAADIPLVVTGGFRTRKGMESALADGSCDLIGLARPAVMDPLLPRTVLLNSDIPTGEARISVKTIPPSPIVKMLGVKLIGVGAEIDWYTRKMQRISPCKGSIVIFDASDGVGRGCIDELLRRPAAAKDYYGIYCVEATDDSNVSKLLARAEEADHKCELIPLRHSDLTSTRKVAESINKRVALGLLPPIASLVFCPDAEIHITRQSQIRMNGTGSGHSENKQSLSQLLLCLLLLQSMDKESGRIVFCPTGSTPQGGYGDAESKSLLYSHSSMEGSSQRYTAQQLSARLSTDPELSSVCVVGIEPQLSGIGIVRQITAWFLVAITALLLFPRLGPRSWVAAKHRPTAEETIRVVLDYANGIYVGAAAIRESGTDCQDDTGRLWRENLVAAGIKEGDTVLANWR</sequence>
<dbReference type="GO" id="GO:0016491">
    <property type="term" value="F:oxidoreductase activity"/>
    <property type="evidence" value="ECO:0007669"/>
    <property type="project" value="UniProtKB-KW"/>
</dbReference>
<evidence type="ECO:0000256" key="3">
    <source>
        <dbReference type="ARBA" id="ARBA00022643"/>
    </source>
</evidence>
<dbReference type="EMBL" id="JAPDFR010000008">
    <property type="protein sequence ID" value="KAK0384099.1"/>
    <property type="molecule type" value="Genomic_DNA"/>
</dbReference>
<accession>A0AA39GCL9</accession>
<dbReference type="SUPFAM" id="SSF51395">
    <property type="entry name" value="FMN-linked oxidoreductases"/>
    <property type="match status" value="1"/>
</dbReference>
<evidence type="ECO:0000256" key="1">
    <source>
        <dbReference type="ARBA" id="ARBA00005979"/>
    </source>
</evidence>
<evidence type="ECO:0000313" key="7">
    <source>
        <dbReference type="EMBL" id="KAK0384099.1"/>
    </source>
</evidence>